<dbReference type="InterPro" id="IPR013154">
    <property type="entry name" value="ADH-like_N"/>
</dbReference>
<keyword evidence="5" id="KW-0560">Oxidoreductase</keyword>
<dbReference type="PROSITE" id="PS00059">
    <property type="entry name" value="ADH_ZINC"/>
    <property type="match status" value="1"/>
</dbReference>
<evidence type="ECO:0000259" key="8">
    <source>
        <dbReference type="Pfam" id="PF08240"/>
    </source>
</evidence>
<dbReference type="Proteomes" id="UP000010793">
    <property type="component" value="Chromosome"/>
</dbReference>
<gene>
    <name evidence="9" type="ORF">BPP43_04980</name>
</gene>
<dbReference type="GO" id="GO:0016491">
    <property type="term" value="F:oxidoreductase activity"/>
    <property type="evidence" value="ECO:0007669"/>
    <property type="project" value="UniProtKB-KW"/>
</dbReference>
<dbReference type="InterPro" id="IPR013149">
    <property type="entry name" value="ADH-like_C"/>
</dbReference>
<dbReference type="GO" id="GO:0008270">
    <property type="term" value="F:zinc ion binding"/>
    <property type="evidence" value="ECO:0007669"/>
    <property type="project" value="InterPro"/>
</dbReference>
<dbReference type="EMBL" id="CP002873">
    <property type="protein sequence ID" value="AGA66258.1"/>
    <property type="molecule type" value="Genomic_DNA"/>
</dbReference>
<dbReference type="Pfam" id="PF08240">
    <property type="entry name" value="ADH_N"/>
    <property type="match status" value="1"/>
</dbReference>
<keyword evidence="3 6" id="KW-0479">Metal-binding</keyword>
<comment type="cofactor">
    <cofactor evidence="1 6">
        <name>Zn(2+)</name>
        <dbReference type="ChEBI" id="CHEBI:29105"/>
    </cofactor>
</comment>
<dbReference type="InterPro" id="IPR036291">
    <property type="entry name" value="NAD(P)-bd_dom_sf"/>
</dbReference>
<feature type="domain" description="Alcohol dehydrogenase-like N-terminal" evidence="8">
    <location>
        <begin position="26"/>
        <end position="128"/>
    </location>
</feature>
<dbReference type="InterPro" id="IPR002328">
    <property type="entry name" value="ADH_Zn_CS"/>
</dbReference>
<proteinExistence type="inferred from homology"/>
<reference evidence="9 10" key="1">
    <citation type="journal article" date="2013" name="Genome Announc.">
        <title>Complete Genome Sequence of the Porcine Strain Brachyspira pilosicoli P43/6/78(T.).</title>
        <authorList>
            <person name="Lin C."/>
            <person name="den Bakker H.C."/>
            <person name="Suzuki H."/>
            <person name="Lefebure T."/>
            <person name="Ponnala L."/>
            <person name="Sun Q."/>
            <person name="Stanhope M.J."/>
            <person name="Wiedmann M."/>
            <person name="Duhamel G.E."/>
        </authorList>
    </citation>
    <scope>NUCLEOTIDE SEQUENCE [LARGE SCALE GENOMIC DNA]</scope>
    <source>
        <strain evidence="9 10">P43/6/78</strain>
    </source>
</reference>
<dbReference type="PANTHER" id="PTHR42813:SF4">
    <property type="entry name" value="NADP-DEPENDENT ISOPROPANOL DEHYDROGENASE"/>
    <property type="match status" value="1"/>
</dbReference>
<dbReference type="SUPFAM" id="SSF50129">
    <property type="entry name" value="GroES-like"/>
    <property type="match status" value="1"/>
</dbReference>
<dbReference type="PANTHER" id="PTHR42813">
    <property type="entry name" value="ZINC-TYPE ALCOHOL DEHYDROGENASE-LIKE"/>
    <property type="match status" value="1"/>
</dbReference>
<evidence type="ECO:0000256" key="4">
    <source>
        <dbReference type="ARBA" id="ARBA00022833"/>
    </source>
</evidence>
<evidence type="ECO:0000313" key="10">
    <source>
        <dbReference type="Proteomes" id="UP000010793"/>
    </source>
</evidence>
<evidence type="ECO:0000313" key="9">
    <source>
        <dbReference type="EMBL" id="AGA66258.1"/>
    </source>
</evidence>
<evidence type="ECO:0000259" key="7">
    <source>
        <dbReference type="Pfam" id="PF00107"/>
    </source>
</evidence>
<dbReference type="SUPFAM" id="SSF51735">
    <property type="entry name" value="NAD(P)-binding Rossmann-fold domains"/>
    <property type="match status" value="1"/>
</dbReference>
<keyword evidence="10" id="KW-1185">Reference proteome</keyword>
<name>A0A3B6VKF9_BRAPL</name>
<evidence type="ECO:0000256" key="5">
    <source>
        <dbReference type="ARBA" id="ARBA00023002"/>
    </source>
</evidence>
<accession>A0A3B6VKF9</accession>
<dbReference type="AlphaFoldDB" id="A0A3B6VKF9"/>
<feature type="domain" description="Alcohol dehydrogenase-like C-terminal" evidence="7">
    <location>
        <begin position="176"/>
        <end position="283"/>
    </location>
</feature>
<dbReference type="InterPro" id="IPR011032">
    <property type="entry name" value="GroES-like_sf"/>
</dbReference>
<organism evidence="9 10">
    <name type="scientific">Brachyspira pilosicoli P43/6/78</name>
    <dbReference type="NCBI Taxonomy" id="1042417"/>
    <lineage>
        <taxon>Bacteria</taxon>
        <taxon>Pseudomonadati</taxon>
        <taxon>Spirochaetota</taxon>
        <taxon>Spirochaetia</taxon>
        <taxon>Brachyspirales</taxon>
        <taxon>Brachyspiraceae</taxon>
        <taxon>Brachyspira</taxon>
    </lineage>
</organism>
<evidence type="ECO:0000256" key="2">
    <source>
        <dbReference type="ARBA" id="ARBA00008072"/>
    </source>
</evidence>
<evidence type="ECO:0000256" key="3">
    <source>
        <dbReference type="ARBA" id="ARBA00022723"/>
    </source>
</evidence>
<dbReference type="Gene3D" id="3.90.180.10">
    <property type="entry name" value="Medium-chain alcohol dehydrogenases, catalytic domain"/>
    <property type="match status" value="1"/>
</dbReference>
<keyword evidence="4 6" id="KW-0862">Zinc</keyword>
<comment type="similarity">
    <text evidence="2 6">Belongs to the zinc-containing alcohol dehydrogenase family.</text>
</comment>
<dbReference type="Gene3D" id="3.40.50.720">
    <property type="entry name" value="NAD(P)-binding Rossmann-like Domain"/>
    <property type="match status" value="1"/>
</dbReference>
<evidence type="ECO:0000256" key="6">
    <source>
        <dbReference type="RuleBase" id="RU361277"/>
    </source>
</evidence>
<dbReference type="CDD" id="cd05278">
    <property type="entry name" value="FDH_like"/>
    <property type="match status" value="1"/>
</dbReference>
<sequence length="347" mass="38264">MKALVYIGDKKIELKEIENPKIIDSKDAIVKVQLSSICTSDFHIINGQVPRANKNIVLGHEFVGEVVETGSEVKKLNIGDRVSANCITFCGECYYCKNGFINNCEKGGWEIGCRINGCQAEYVRVPFADMSLNIIPQNVTYKNALFVGDILASGYFGAELCDIKNNDTVSVIGAGPVGLCAMMSARAFGAKKIIAIDINEDRLNIAKENKLADFFINPNKVSNIEEYIKDINKGRLSDGTIEAAGGENTFDLAWKIARPNSVVALVAMYEKPQILPLNIMYGKNLIFKTGGVDAIHSDEILQLISQGKLNTDFLITHTIKLDNILRGYEIFDKKEDNCIKIAVEPIE</sequence>
<dbReference type="RefSeq" id="WP_015274315.1">
    <property type="nucleotide sequence ID" value="NC_019908.1"/>
</dbReference>
<dbReference type="KEGG" id="bpip:BPP43_04980"/>
<dbReference type="Pfam" id="PF00107">
    <property type="entry name" value="ADH_zinc_N"/>
    <property type="match status" value="1"/>
</dbReference>
<evidence type="ECO:0000256" key="1">
    <source>
        <dbReference type="ARBA" id="ARBA00001947"/>
    </source>
</evidence>
<protein>
    <submittedName>
        <fullName evidence="9">Alcohol dehydrogenase</fullName>
    </submittedName>
</protein>